<reference evidence="1 2" key="1">
    <citation type="submission" date="2019-09" db="EMBL/GenBank/DDBJ databases">
        <title>Genome sequence of Clostridium sp. EA1.</title>
        <authorList>
            <person name="Poehlein A."/>
            <person name="Bengelsdorf F.R."/>
            <person name="Daniel R."/>
        </authorList>
    </citation>
    <scope>NUCLEOTIDE SEQUENCE [LARGE SCALE GENOMIC DNA]</scope>
    <source>
        <strain evidence="1 2">EA1</strain>
    </source>
</reference>
<accession>A0A6N8I194</accession>
<keyword evidence="2" id="KW-1185">Reference proteome</keyword>
<comment type="caution">
    <text evidence="1">The sequence shown here is derived from an EMBL/GenBank/DDBJ whole genome shotgun (WGS) entry which is preliminary data.</text>
</comment>
<organism evidence="1 2">
    <name type="scientific">Caproicibacter fermentans</name>
    <dbReference type="NCBI Taxonomy" id="2576756"/>
    <lineage>
        <taxon>Bacteria</taxon>
        <taxon>Bacillati</taxon>
        <taxon>Bacillota</taxon>
        <taxon>Clostridia</taxon>
        <taxon>Eubacteriales</taxon>
        <taxon>Acutalibacteraceae</taxon>
        <taxon>Caproicibacter</taxon>
    </lineage>
</organism>
<evidence type="ECO:0000313" key="2">
    <source>
        <dbReference type="Proteomes" id="UP000469440"/>
    </source>
</evidence>
<evidence type="ECO:0000313" key="1">
    <source>
        <dbReference type="EMBL" id="MVB11625.1"/>
    </source>
</evidence>
<gene>
    <name evidence="1" type="ORF">CAFE_23470</name>
</gene>
<dbReference type="RefSeq" id="WP_166525130.1">
    <property type="nucleotide sequence ID" value="NZ_VWXL01000067.1"/>
</dbReference>
<protein>
    <recommendedName>
        <fullName evidence="3">DUF2513 domain-containing protein</fullName>
    </recommendedName>
</protein>
<dbReference type="Proteomes" id="UP000469440">
    <property type="component" value="Unassembled WGS sequence"/>
</dbReference>
<dbReference type="EMBL" id="VWXL01000067">
    <property type="protein sequence ID" value="MVB11625.1"/>
    <property type="molecule type" value="Genomic_DNA"/>
</dbReference>
<dbReference type="Pfam" id="PF10711">
    <property type="entry name" value="DUF2513"/>
    <property type="match status" value="1"/>
</dbReference>
<dbReference type="InterPro" id="IPR019650">
    <property type="entry name" value="DUF2513"/>
</dbReference>
<name>A0A6N8I194_9FIRM</name>
<dbReference type="AlphaFoldDB" id="A0A6N8I194"/>
<proteinExistence type="predicted"/>
<evidence type="ECO:0008006" key="3">
    <source>
        <dbReference type="Google" id="ProtNLM"/>
    </source>
</evidence>
<sequence length="135" mass="14965">MELNPDCIRDIMLAIESMQSLDSELVICHTYLSKLAESERLAKYPKEDIAYTLLKLSEGKLINATPSYGGGKILNFYVSDLTFDGHQYLDKIRDAERWKTVKSVGNKIGDFSLSAIEKIAEGVTSAAISKLFSAP</sequence>